<dbReference type="InterPro" id="IPR006015">
    <property type="entry name" value="Universal_stress_UspA"/>
</dbReference>
<evidence type="ECO:0000259" key="2">
    <source>
        <dbReference type="Pfam" id="PF00582"/>
    </source>
</evidence>
<dbReference type="EMBL" id="PHFL01000026">
    <property type="protein sequence ID" value="RFM24786.1"/>
    <property type="molecule type" value="Genomic_DNA"/>
</dbReference>
<dbReference type="InterPro" id="IPR006016">
    <property type="entry name" value="UspA"/>
</dbReference>
<dbReference type="Pfam" id="PF00582">
    <property type="entry name" value="Usp"/>
    <property type="match status" value="2"/>
</dbReference>
<comment type="similarity">
    <text evidence="1">Belongs to the universal stress protein A family.</text>
</comment>
<proteinExistence type="inferred from homology"/>
<dbReference type="InterPro" id="IPR014729">
    <property type="entry name" value="Rossmann-like_a/b/a_fold"/>
</dbReference>
<accession>A0A395M201</accession>
<dbReference type="PRINTS" id="PR01438">
    <property type="entry name" value="UNVRSLSTRESS"/>
</dbReference>
<dbReference type="CDD" id="cd00293">
    <property type="entry name" value="USP-like"/>
    <property type="match status" value="2"/>
</dbReference>
<evidence type="ECO:0000256" key="1">
    <source>
        <dbReference type="ARBA" id="ARBA00008791"/>
    </source>
</evidence>
<dbReference type="PANTHER" id="PTHR46268">
    <property type="entry name" value="STRESS RESPONSE PROTEIN NHAX"/>
    <property type="match status" value="1"/>
</dbReference>
<dbReference type="Proteomes" id="UP000266389">
    <property type="component" value="Unassembled WGS sequence"/>
</dbReference>
<gene>
    <name evidence="3" type="ORF">D0433_04020</name>
</gene>
<dbReference type="Gene3D" id="3.40.50.620">
    <property type="entry name" value="HUPs"/>
    <property type="match status" value="2"/>
</dbReference>
<dbReference type="SUPFAM" id="SSF52402">
    <property type="entry name" value="Adenine nucleotide alpha hydrolases-like"/>
    <property type="match status" value="2"/>
</dbReference>
<name>A0A395M201_9BACT</name>
<feature type="domain" description="UspA" evidence="2">
    <location>
        <begin position="8"/>
        <end position="148"/>
    </location>
</feature>
<reference evidence="3 4" key="1">
    <citation type="journal article" date="2011" name="ISME J.">
        <title>Community ecology of hot spring cyanobacterial mats: predominant populations and their functional potential.</title>
        <authorList>
            <person name="Klatt C.G."/>
            <person name="Wood J.M."/>
            <person name="Rusch D.B."/>
            <person name="Bateson M.M."/>
            <person name="Hamamura N."/>
            <person name="Heidelberg J.F."/>
            <person name="Grossman A.R."/>
            <person name="Bhaya D."/>
            <person name="Cohan F.M."/>
            <person name="Kuhl M."/>
            <person name="Bryant D.A."/>
            <person name="Ward D.M."/>
        </authorList>
    </citation>
    <scope>NUCLEOTIDE SEQUENCE [LARGE SCALE GENOMIC DNA]</scope>
    <source>
        <strain evidence="3">OS</strain>
    </source>
</reference>
<dbReference type="AlphaFoldDB" id="A0A395M201"/>
<feature type="domain" description="UspA" evidence="2">
    <location>
        <begin position="159"/>
        <end position="284"/>
    </location>
</feature>
<sequence length="290" mass="32845">MIQQAIVRKILCPVDFSPQSQSVVEHATKVAEIFDAAIIVLNVVDDTAPEYAPYRKNDADIQMLHRTLEQDSQNRMKLHIQPKLRNAQNVSMMTAFGRPTEVITRISKEQHVGLIMMATRSMGITNQFIVGSTTYRVVRTAPCPLMIFSRPEQKFRPIRLLFPTDFSELSQQAIPYLIKFAKEYDSDVHVVHYRSVQSLATKDPKIEMDTIKRMLTLNGLKRLFVNDDIKGMSPSNAILKYAKENTIDLIVLSAHGASGFKQFFLGSTAVEVSSRSECPTLVVRKIDWSL</sequence>
<comment type="caution">
    <text evidence="3">The sequence shown here is derived from an EMBL/GenBank/DDBJ whole genome shotgun (WGS) entry which is preliminary data.</text>
</comment>
<dbReference type="PANTHER" id="PTHR46268:SF22">
    <property type="entry name" value="SENSOR PROTEIN KDPD-RELATED"/>
    <property type="match status" value="1"/>
</dbReference>
<protein>
    <submittedName>
        <fullName evidence="3">Universal stress protein</fullName>
    </submittedName>
</protein>
<evidence type="ECO:0000313" key="3">
    <source>
        <dbReference type="EMBL" id="RFM24786.1"/>
    </source>
</evidence>
<organism evidence="3 4">
    <name type="scientific">Candidatus Thermochlorobacter aerophilus</name>
    <dbReference type="NCBI Taxonomy" id="1868324"/>
    <lineage>
        <taxon>Bacteria</taxon>
        <taxon>Pseudomonadati</taxon>
        <taxon>Chlorobiota</taxon>
        <taxon>Chlorobiia</taxon>
        <taxon>Chlorobiales</taxon>
        <taxon>Candidatus Thermochlorobacteriaceae</taxon>
        <taxon>Candidatus Thermochlorobacter</taxon>
    </lineage>
</organism>
<evidence type="ECO:0000313" key="4">
    <source>
        <dbReference type="Proteomes" id="UP000266389"/>
    </source>
</evidence>